<accession>A0A517XZT9</accession>
<proteinExistence type="predicted"/>
<dbReference type="Gene3D" id="2.60.120.380">
    <property type="match status" value="2"/>
</dbReference>
<reference evidence="2 3" key="1">
    <citation type="submission" date="2019-02" db="EMBL/GenBank/DDBJ databases">
        <title>Deep-cultivation of Planctomycetes and their phenomic and genomic characterization uncovers novel biology.</title>
        <authorList>
            <person name="Wiegand S."/>
            <person name="Jogler M."/>
            <person name="Boedeker C."/>
            <person name="Pinto D."/>
            <person name="Vollmers J."/>
            <person name="Rivas-Marin E."/>
            <person name="Kohn T."/>
            <person name="Peeters S.H."/>
            <person name="Heuer A."/>
            <person name="Rast P."/>
            <person name="Oberbeckmann S."/>
            <person name="Bunk B."/>
            <person name="Jeske O."/>
            <person name="Meyerdierks A."/>
            <person name="Storesund J.E."/>
            <person name="Kallscheuer N."/>
            <person name="Luecker S."/>
            <person name="Lage O.M."/>
            <person name="Pohl T."/>
            <person name="Merkel B.J."/>
            <person name="Hornburger P."/>
            <person name="Mueller R.-W."/>
            <person name="Bruemmer F."/>
            <person name="Labrenz M."/>
            <person name="Spormann A.M."/>
            <person name="Op den Camp H."/>
            <person name="Overmann J."/>
            <person name="Amann R."/>
            <person name="Jetten M.S.M."/>
            <person name="Mascher T."/>
            <person name="Medema M.H."/>
            <person name="Devos D.P."/>
            <person name="Kaster A.-K."/>
            <person name="Ovreas L."/>
            <person name="Rohde M."/>
            <person name="Galperin M.Y."/>
            <person name="Jogler C."/>
        </authorList>
    </citation>
    <scope>NUCLEOTIDE SEQUENCE [LARGE SCALE GENOMIC DNA]</scope>
    <source>
        <strain evidence="2 3">ETA_A1</strain>
    </source>
</reference>
<dbReference type="Proteomes" id="UP000319576">
    <property type="component" value="Chromosome"/>
</dbReference>
<protein>
    <submittedName>
        <fullName evidence="2">Uncharacterized protein</fullName>
    </submittedName>
</protein>
<organism evidence="2 3">
    <name type="scientific">Urbifossiella limnaea</name>
    <dbReference type="NCBI Taxonomy" id="2528023"/>
    <lineage>
        <taxon>Bacteria</taxon>
        <taxon>Pseudomonadati</taxon>
        <taxon>Planctomycetota</taxon>
        <taxon>Planctomycetia</taxon>
        <taxon>Gemmatales</taxon>
        <taxon>Gemmataceae</taxon>
        <taxon>Urbifossiella</taxon>
    </lineage>
</organism>
<dbReference type="KEGG" id="uli:ETAA1_50170"/>
<keyword evidence="1" id="KW-0732">Signal</keyword>
<gene>
    <name evidence="2" type="ORF">ETAA1_50170</name>
</gene>
<dbReference type="OrthoDB" id="235850at2"/>
<dbReference type="AlphaFoldDB" id="A0A517XZT9"/>
<sequence precursor="true">MNSDWRPNSKCLPLCLLASLGALCDSVVNPAFLRASPPVASYVFPAGGQRGTTVAVRVGGLFLHDRCGFALSGPGVTAPPTLTRTPRIWFEGPVIPLPDSQQAEDYPADVAGRIKLAPDAAVGPRKGYLFTSQGAAGGLVFVVGELPEVVEKEADGEPIPERVTLPVTANGRVFPRDDLDLWEFPLPAGQTVTATAVGKAINSPAALRLDILDAAGRVVAEQLDVAPPGADAAARFTAPAAGVYRVRVADARGQGGPAHVYRLTITTGLSAEPRPADGLKESADAAATHAAPVALTGRIGSPGAAAAWKLTLTKGKRTTFDLVARRAGSPLCGVLTVTDAAGKELAKAEPADATADPTLTFTAPADGTYTVRVAERFRSRGGPAFTYRLKVTPDAAPGVTLKLPVDGNSKLPADALSVPRGGAVKLKVSVGRTGGFTGPVELTAEGLPPGLTAKSVTVPPNQSAGELTIQADATAVVRPARVAISARAGDVKVEPLEVYATAAVPTPFKLVDEYVMTSAPRGEIYRRTYRVQRDAGFAGPVRVSLADRQARHLQGVTGPTVEVPAGRDVFDYPAYLPPWMELGRTCRVCVQATGVVKDADGTEHPVVFSSTGQNQQMIVVVGPGRLGLELGRGSVRGGGEVRLPVTVTRGRDLTGPVVVEAVVPPHWSGATAEKLTIPAGSGAGELVLRFAPGAGPFNQPLTVRATLAAGRTPVVAEAALDVVAP</sequence>
<dbReference type="EMBL" id="CP036273">
    <property type="protein sequence ID" value="QDU23027.1"/>
    <property type="molecule type" value="Genomic_DNA"/>
</dbReference>
<keyword evidence="3" id="KW-1185">Reference proteome</keyword>
<name>A0A517XZT9_9BACT</name>
<evidence type="ECO:0000313" key="2">
    <source>
        <dbReference type="EMBL" id="QDU23027.1"/>
    </source>
</evidence>
<feature type="signal peptide" evidence="1">
    <location>
        <begin position="1"/>
        <end position="24"/>
    </location>
</feature>
<feature type="chain" id="PRO_5021917599" evidence="1">
    <location>
        <begin position="25"/>
        <end position="725"/>
    </location>
</feature>
<evidence type="ECO:0000313" key="3">
    <source>
        <dbReference type="Proteomes" id="UP000319576"/>
    </source>
</evidence>
<evidence type="ECO:0000256" key="1">
    <source>
        <dbReference type="SAM" id="SignalP"/>
    </source>
</evidence>